<proteinExistence type="predicted"/>
<feature type="transmembrane region" description="Helical" evidence="1">
    <location>
        <begin position="59"/>
        <end position="80"/>
    </location>
</feature>
<keyword evidence="1" id="KW-1133">Transmembrane helix</keyword>
<evidence type="ECO:0000256" key="1">
    <source>
        <dbReference type="SAM" id="Phobius"/>
    </source>
</evidence>
<organism evidence="3">
    <name type="scientific">human gut metagenome</name>
    <dbReference type="NCBI Taxonomy" id="408170"/>
    <lineage>
        <taxon>unclassified sequences</taxon>
        <taxon>metagenomes</taxon>
        <taxon>organismal metagenomes</taxon>
    </lineage>
</organism>
<sequence length="172" mass="18872">PDIEKILQISKLFGVTTDYLLKDEMGEPEYAESEPTALRRVTLEQANAALAQAKVNAPYMAWGTALCVASPVMLLLLGEICQHSQFGLNENVATGIGLCVLLVMVCVAVVLFMLCGTKNRDFDFLEKEPFETEYGVTGMVRERQSAYRPTYDKLNLTGTVLCILSAIPLFGA</sequence>
<protein>
    <recommendedName>
        <fullName evidence="2">HTH cro/C1-type domain-containing protein</fullName>
    </recommendedName>
</protein>
<dbReference type="InterPro" id="IPR001387">
    <property type="entry name" value="Cro/C1-type_HTH"/>
</dbReference>
<reference evidence="3" key="1">
    <citation type="journal article" date="2013" name="Environ. Microbiol.">
        <title>Microbiota from the distal guts of lean and obese adolescents exhibit partial functional redundancy besides clear differences in community structure.</title>
        <authorList>
            <person name="Ferrer M."/>
            <person name="Ruiz A."/>
            <person name="Lanza F."/>
            <person name="Haange S.B."/>
            <person name="Oberbach A."/>
            <person name="Till H."/>
            <person name="Bargiela R."/>
            <person name="Campoy C."/>
            <person name="Segura M.T."/>
            <person name="Richter M."/>
            <person name="von Bergen M."/>
            <person name="Seifert J."/>
            <person name="Suarez A."/>
        </authorList>
    </citation>
    <scope>NUCLEOTIDE SEQUENCE</scope>
</reference>
<keyword evidence="1" id="KW-0812">Transmembrane</keyword>
<feature type="non-terminal residue" evidence="3">
    <location>
        <position position="1"/>
    </location>
</feature>
<dbReference type="EMBL" id="AJWY01007252">
    <property type="protein sequence ID" value="EKC64529.1"/>
    <property type="molecule type" value="Genomic_DNA"/>
</dbReference>
<feature type="transmembrane region" description="Helical" evidence="1">
    <location>
        <begin position="92"/>
        <end position="114"/>
    </location>
</feature>
<evidence type="ECO:0000259" key="2">
    <source>
        <dbReference type="PROSITE" id="PS50943"/>
    </source>
</evidence>
<feature type="non-terminal residue" evidence="3">
    <location>
        <position position="172"/>
    </location>
</feature>
<keyword evidence="1" id="KW-0472">Membrane</keyword>
<name>K1TAQ0_9ZZZZ</name>
<evidence type="ECO:0000313" key="3">
    <source>
        <dbReference type="EMBL" id="EKC64529.1"/>
    </source>
</evidence>
<dbReference type="PROSITE" id="PS50943">
    <property type="entry name" value="HTH_CROC1"/>
    <property type="match status" value="1"/>
</dbReference>
<accession>K1TAQ0</accession>
<gene>
    <name evidence="3" type="ORF">LEA_10772</name>
</gene>
<feature type="domain" description="HTH cro/C1-type" evidence="2">
    <location>
        <begin position="1"/>
        <end position="20"/>
    </location>
</feature>
<comment type="caution">
    <text evidence="3">The sequence shown here is derived from an EMBL/GenBank/DDBJ whole genome shotgun (WGS) entry which is preliminary data.</text>
</comment>
<dbReference type="AlphaFoldDB" id="K1TAQ0"/>